<proteinExistence type="inferred from homology"/>
<dbReference type="Pfam" id="PF00437">
    <property type="entry name" value="T2SSE"/>
    <property type="match status" value="1"/>
</dbReference>
<dbReference type="GO" id="GO:0005524">
    <property type="term" value="F:ATP binding"/>
    <property type="evidence" value="ECO:0007669"/>
    <property type="project" value="InterPro"/>
</dbReference>
<evidence type="ECO:0000313" key="3">
    <source>
        <dbReference type="EMBL" id="OIP41944.1"/>
    </source>
</evidence>
<organism evidence="3 4">
    <name type="scientific">Candidatus Desantisbacteria bacterium CG2_30_40_21</name>
    <dbReference type="NCBI Taxonomy" id="1817895"/>
    <lineage>
        <taxon>Bacteria</taxon>
        <taxon>Candidatus Desantisiibacteriota</taxon>
    </lineage>
</organism>
<dbReference type="GO" id="GO:0016887">
    <property type="term" value="F:ATP hydrolysis activity"/>
    <property type="evidence" value="ECO:0007669"/>
    <property type="project" value="InterPro"/>
</dbReference>
<protein>
    <submittedName>
        <fullName evidence="3">Type IV pili twitching motility protein PilT</fullName>
    </submittedName>
</protein>
<dbReference type="InterPro" id="IPR027417">
    <property type="entry name" value="P-loop_NTPase"/>
</dbReference>
<name>A0A1J5EGZ3_9BACT</name>
<sequence length="360" mass="40424">MVRTDFDKFLEIAVKCKASDLHLKAESPPLLRIQGEIMPLKQMSPLSAEQVRKMAMSIMDENQRKRFAEDMGVDVGYDIPGLARFRTHVFQQREMIGIVTRIIPFNILTIEELGIPPICMELCSRPRGLIMITGSSGCGKSTTQAALIDYINKKFPHHIMTIEDPIEFVHTCKESLVNQRELGRDTYFFSEALKHVFREDPDVILIGEMRDLETISLAVTAAETGHLVLGTLHTTDTISTIDRIVDVFPPHQQQQVRMQLTINLVGIISQLLVKKADGSGRIAAFETLIATPAVRSLIREAKTYQIASVLQTGKKQGMMSMDQSLSQLVHQRIVTYDDALNVAINPRDFKQLVGDLGMKH</sequence>
<dbReference type="PANTHER" id="PTHR30486">
    <property type="entry name" value="TWITCHING MOTILITY PROTEIN PILT"/>
    <property type="match status" value="1"/>
</dbReference>
<dbReference type="CDD" id="cd01131">
    <property type="entry name" value="PilT"/>
    <property type="match status" value="1"/>
</dbReference>
<dbReference type="STRING" id="1817895.AUJ95_02325"/>
<feature type="domain" description="Bacterial type II secretion system protein E" evidence="2">
    <location>
        <begin position="7"/>
        <end position="314"/>
    </location>
</feature>
<evidence type="ECO:0000313" key="4">
    <source>
        <dbReference type="Proteomes" id="UP000183085"/>
    </source>
</evidence>
<dbReference type="EMBL" id="MNYI01000065">
    <property type="protein sequence ID" value="OIP41944.1"/>
    <property type="molecule type" value="Genomic_DNA"/>
</dbReference>
<reference evidence="3 4" key="1">
    <citation type="journal article" date="2016" name="Environ. Microbiol.">
        <title>Genomic resolution of a cold subsurface aquifer community provides metabolic insights for novel microbes adapted to high CO concentrations.</title>
        <authorList>
            <person name="Probst A.J."/>
            <person name="Castelle C.J."/>
            <person name="Singh A."/>
            <person name="Brown C.T."/>
            <person name="Anantharaman K."/>
            <person name="Sharon I."/>
            <person name="Hug L.A."/>
            <person name="Burstein D."/>
            <person name="Emerson J.B."/>
            <person name="Thomas B.C."/>
            <person name="Banfield J.F."/>
        </authorList>
    </citation>
    <scope>NUCLEOTIDE SEQUENCE [LARGE SCALE GENOMIC DNA]</scope>
    <source>
        <strain evidence="3">CG2_30_40_21</strain>
    </source>
</reference>
<comment type="similarity">
    <text evidence="1">Belongs to the GSP E family.</text>
</comment>
<dbReference type="InterPro" id="IPR001482">
    <property type="entry name" value="T2SS/T4SS_dom"/>
</dbReference>
<dbReference type="InterPro" id="IPR050921">
    <property type="entry name" value="T4SS_GSP_E_ATPase"/>
</dbReference>
<dbReference type="InterPro" id="IPR006321">
    <property type="entry name" value="PilT/PilU"/>
</dbReference>
<evidence type="ECO:0000256" key="1">
    <source>
        <dbReference type="ARBA" id="ARBA00006611"/>
    </source>
</evidence>
<gene>
    <name evidence="3" type="ORF">AUJ95_02325</name>
</gene>
<dbReference type="Gene3D" id="3.30.450.90">
    <property type="match status" value="1"/>
</dbReference>
<comment type="caution">
    <text evidence="3">The sequence shown here is derived from an EMBL/GenBank/DDBJ whole genome shotgun (WGS) entry which is preliminary data.</text>
</comment>
<evidence type="ECO:0000259" key="2">
    <source>
        <dbReference type="Pfam" id="PF00437"/>
    </source>
</evidence>
<accession>A0A1J5EGZ3</accession>
<dbReference type="AlphaFoldDB" id="A0A1J5EGZ3"/>
<dbReference type="NCBIfam" id="TIGR01420">
    <property type="entry name" value="pilT_fam"/>
    <property type="match status" value="1"/>
</dbReference>
<dbReference type="SUPFAM" id="SSF52540">
    <property type="entry name" value="P-loop containing nucleoside triphosphate hydrolases"/>
    <property type="match status" value="1"/>
</dbReference>
<dbReference type="Proteomes" id="UP000183085">
    <property type="component" value="Unassembled WGS sequence"/>
</dbReference>
<dbReference type="Gene3D" id="3.40.50.300">
    <property type="entry name" value="P-loop containing nucleotide triphosphate hydrolases"/>
    <property type="match status" value="1"/>
</dbReference>